<dbReference type="AlphaFoldDB" id="A0A0N0U3Q8"/>
<reference evidence="2 3" key="1">
    <citation type="submission" date="2015-07" db="EMBL/GenBank/DDBJ databases">
        <title>The genome of Melipona quadrifasciata.</title>
        <authorList>
            <person name="Pan H."/>
            <person name="Kapheim K."/>
        </authorList>
    </citation>
    <scope>NUCLEOTIDE SEQUENCE [LARGE SCALE GENOMIC DNA]</scope>
    <source>
        <strain evidence="2">0111107301</strain>
        <tissue evidence="2">Whole body</tissue>
    </source>
</reference>
<name>A0A0N0U3Q8_9HYME</name>
<accession>A0A0N0U3Q8</accession>
<evidence type="ECO:0000256" key="1">
    <source>
        <dbReference type="SAM" id="MobiDB-lite"/>
    </source>
</evidence>
<dbReference type="Proteomes" id="UP000053105">
    <property type="component" value="Unassembled WGS sequence"/>
</dbReference>
<protein>
    <submittedName>
        <fullName evidence="2">Uncharacterized protein</fullName>
    </submittedName>
</protein>
<sequence length="475" mass="53357">MANCPHNSVDTAYNELRSRSNYGLAKPSNVELLLTVYALVRVLDLIETLPCRNVVEFVESDICDFFFIVIVNFVHSSKNFYYVEIRKILQQEADAYTSTTIGVKRLQYDMQLRTSTTRLRNNANHFCVIIDTLVAAVSLKLAALSKAMKIGNKSTIIEINVYLAIKIKATARYYLKSKKLHDMPKSSKRPAIQFVSHCIGETEANKFHGKITEHPVETDVASVKSAVRWSYIPDRYKCGVIARAALEGRCSSLTMNYEDSFLGFRRNGFCRLSMIKLPADMESYTNHQAQQQRRDRNDATSPHTDQTENLQSIEIMVTLQPFHFLNGQLNLRCSAQILGIYSAISEVQLSAGLREPVPERDDFGKSEHRIRNVTCVLMSEIPVYCFRVAKTSFCSALDSLRLIALPVLLNILSNVCNVSSCNTAIDCFALDMCHFNPLTAAESCCFGIDNQLCGGKPELFGIGNQLCSGEPRYLT</sequence>
<keyword evidence="3" id="KW-1185">Reference proteome</keyword>
<dbReference type="EMBL" id="KQ435859">
    <property type="protein sequence ID" value="KOX70494.1"/>
    <property type="molecule type" value="Genomic_DNA"/>
</dbReference>
<feature type="region of interest" description="Disordered" evidence="1">
    <location>
        <begin position="284"/>
        <end position="306"/>
    </location>
</feature>
<dbReference type="OrthoDB" id="7615228at2759"/>
<dbReference type="STRING" id="166423.A0A0N0U3Q8"/>
<proteinExistence type="predicted"/>
<organism evidence="2 3">
    <name type="scientific">Melipona quadrifasciata</name>
    <dbReference type="NCBI Taxonomy" id="166423"/>
    <lineage>
        <taxon>Eukaryota</taxon>
        <taxon>Metazoa</taxon>
        <taxon>Ecdysozoa</taxon>
        <taxon>Arthropoda</taxon>
        <taxon>Hexapoda</taxon>
        <taxon>Insecta</taxon>
        <taxon>Pterygota</taxon>
        <taxon>Neoptera</taxon>
        <taxon>Endopterygota</taxon>
        <taxon>Hymenoptera</taxon>
        <taxon>Apocrita</taxon>
        <taxon>Aculeata</taxon>
        <taxon>Apoidea</taxon>
        <taxon>Anthophila</taxon>
        <taxon>Apidae</taxon>
        <taxon>Melipona</taxon>
    </lineage>
</organism>
<evidence type="ECO:0000313" key="2">
    <source>
        <dbReference type="EMBL" id="KOX70494.1"/>
    </source>
</evidence>
<gene>
    <name evidence="2" type="ORF">WN51_02550</name>
</gene>
<evidence type="ECO:0000313" key="3">
    <source>
        <dbReference type="Proteomes" id="UP000053105"/>
    </source>
</evidence>